<dbReference type="GO" id="GO:0015297">
    <property type="term" value="F:antiporter activity"/>
    <property type="evidence" value="ECO:0007669"/>
    <property type="project" value="UniProtKB-KW"/>
</dbReference>
<keyword evidence="7 8" id="KW-0472">Membrane</keyword>
<comment type="caution">
    <text evidence="10">The sequence shown here is derived from an EMBL/GenBank/DDBJ whole genome shotgun (WGS) entry which is preliminary data.</text>
</comment>
<dbReference type="RefSeq" id="WP_169032954.1">
    <property type="nucleotide sequence ID" value="NZ_JABBYL010000039.1"/>
</dbReference>
<evidence type="ECO:0000256" key="4">
    <source>
        <dbReference type="ARBA" id="ARBA00022692"/>
    </source>
</evidence>
<dbReference type="EMBL" id="JABBYL010000039">
    <property type="protein sequence ID" value="NMO10347.1"/>
    <property type="molecule type" value="Genomic_DNA"/>
</dbReference>
<feature type="transmembrane region" description="Helical" evidence="8">
    <location>
        <begin position="54"/>
        <end position="71"/>
    </location>
</feature>
<feature type="transmembrane region" description="Helical" evidence="8">
    <location>
        <begin position="366"/>
        <end position="388"/>
    </location>
</feature>
<evidence type="ECO:0000256" key="2">
    <source>
        <dbReference type="ARBA" id="ARBA00022448"/>
    </source>
</evidence>
<protein>
    <submittedName>
        <fullName evidence="10">Sodium:proton antiporter</fullName>
    </submittedName>
</protein>
<feature type="transmembrane region" description="Helical" evidence="8">
    <location>
        <begin position="91"/>
        <end position="111"/>
    </location>
</feature>
<keyword evidence="3" id="KW-0050">Antiport</keyword>
<feature type="transmembrane region" description="Helical" evidence="8">
    <location>
        <begin position="227"/>
        <end position="259"/>
    </location>
</feature>
<dbReference type="Proteomes" id="UP000591058">
    <property type="component" value="Unassembled WGS sequence"/>
</dbReference>
<feature type="transmembrane region" description="Helical" evidence="8">
    <location>
        <begin position="279"/>
        <end position="296"/>
    </location>
</feature>
<evidence type="ECO:0000256" key="7">
    <source>
        <dbReference type="ARBA" id="ARBA00023136"/>
    </source>
</evidence>
<reference evidence="10 11" key="1">
    <citation type="submission" date="2020-04" db="EMBL/GenBank/DDBJ databases">
        <title>Draft genome of Methanobacterium subterraneum isolated from animal feces.</title>
        <authorList>
            <person name="Ouboter H.T."/>
            <person name="Berger S."/>
            <person name="Gungor E."/>
            <person name="Jetten M.S.M."/>
            <person name="Welte C.U."/>
        </authorList>
    </citation>
    <scope>NUCLEOTIDE SEQUENCE [LARGE SCALE GENOMIC DNA]</scope>
    <source>
        <strain evidence="10">HO_2020</strain>
    </source>
</reference>
<evidence type="ECO:0000313" key="10">
    <source>
        <dbReference type="EMBL" id="NMO10347.1"/>
    </source>
</evidence>
<evidence type="ECO:0000256" key="5">
    <source>
        <dbReference type="ARBA" id="ARBA00022989"/>
    </source>
</evidence>
<comment type="subcellular location">
    <subcellularLocation>
        <location evidence="1">Cell membrane</location>
        <topology evidence="1">Multi-pass membrane protein</topology>
    </subcellularLocation>
</comment>
<accession>A0A7K4DPE7</accession>
<feature type="transmembrane region" description="Helical" evidence="8">
    <location>
        <begin position="156"/>
        <end position="175"/>
    </location>
</feature>
<keyword evidence="2" id="KW-0813">Transport</keyword>
<feature type="transmembrane region" description="Helical" evidence="8">
    <location>
        <begin position="181"/>
        <end position="206"/>
    </location>
</feature>
<keyword evidence="5 8" id="KW-1133">Transmembrane helix</keyword>
<dbReference type="AlphaFoldDB" id="A0A7K4DPE7"/>
<evidence type="ECO:0000256" key="3">
    <source>
        <dbReference type="ARBA" id="ARBA00022449"/>
    </source>
</evidence>
<keyword evidence="6" id="KW-0406">Ion transport</keyword>
<feature type="transmembrane region" description="Helical" evidence="8">
    <location>
        <begin position="30"/>
        <end position="47"/>
    </location>
</feature>
<evidence type="ECO:0000259" key="9">
    <source>
        <dbReference type="Pfam" id="PF00999"/>
    </source>
</evidence>
<organism evidence="10 11">
    <name type="scientific">Methanobacterium subterraneum</name>
    <dbReference type="NCBI Taxonomy" id="59277"/>
    <lineage>
        <taxon>Archaea</taxon>
        <taxon>Methanobacteriati</taxon>
        <taxon>Methanobacteriota</taxon>
        <taxon>Methanomada group</taxon>
        <taxon>Methanobacteria</taxon>
        <taxon>Methanobacteriales</taxon>
        <taxon>Methanobacteriaceae</taxon>
        <taxon>Methanobacterium</taxon>
    </lineage>
</organism>
<feature type="domain" description="Cation/H+ exchanger transmembrane" evidence="9">
    <location>
        <begin position="9"/>
        <end position="388"/>
    </location>
</feature>
<dbReference type="GO" id="GO:0005886">
    <property type="term" value="C:plasma membrane"/>
    <property type="evidence" value="ECO:0007669"/>
    <property type="project" value="UniProtKB-SubCell"/>
</dbReference>
<evidence type="ECO:0000256" key="8">
    <source>
        <dbReference type="SAM" id="Phobius"/>
    </source>
</evidence>
<name>A0A7K4DPE7_9EURY</name>
<dbReference type="Pfam" id="PF00999">
    <property type="entry name" value="Na_H_Exchanger"/>
    <property type="match status" value="1"/>
</dbReference>
<dbReference type="PANTHER" id="PTHR32507:SF8">
    <property type="entry name" value="CNH1P"/>
    <property type="match status" value="1"/>
</dbReference>
<feature type="transmembrane region" description="Helical" evidence="8">
    <location>
        <begin position="336"/>
        <end position="354"/>
    </location>
</feature>
<dbReference type="InterPro" id="IPR006153">
    <property type="entry name" value="Cation/H_exchanger_TM"/>
</dbReference>
<evidence type="ECO:0000256" key="6">
    <source>
        <dbReference type="ARBA" id="ARBA00023065"/>
    </source>
</evidence>
<keyword evidence="4 8" id="KW-0812">Transmembrane</keyword>
<evidence type="ECO:0000313" key="11">
    <source>
        <dbReference type="Proteomes" id="UP000591058"/>
    </source>
</evidence>
<feature type="transmembrane region" description="Helical" evidence="8">
    <location>
        <begin position="303"/>
        <end position="324"/>
    </location>
</feature>
<sequence length="397" mass="43197">MIELLFFILMLFIVAILSRRIDSIPLTPQMIFIFAGIVVGWLFTGYVDIIQPPTSTIILLIAEIALVLVLFSDASQIRLGSIELDSLTSRLLVIGLPLTIVLGIAIAIFIFTDLTFWETAIIGVVLAPTDAALGQVVVQNKRIPQLIRKSLEVESGLNDGLCVPFLLVFVAIGLAEESFSPVGYFLEVAIMQIGVGVLVGIAVGIVGSKIVIKSRDKGWITPEYQRIAFLALALLSFVIADQTGGSGFIAAFVGGLATAYVTLDARKVLMDFAEAEGQFLNLAVFFILGIVISDLIPQITWHIILYAILSLTVIRILPVTLSIIGSNIKWDSTLFMGWFGPRGLASVVLALIALERLSPFQGQETFILTVFITVFFSVIAHGITALPFSKLYLRHED</sequence>
<evidence type="ECO:0000256" key="1">
    <source>
        <dbReference type="ARBA" id="ARBA00004651"/>
    </source>
</evidence>
<gene>
    <name evidence="10" type="ORF">HG719_11075</name>
</gene>
<proteinExistence type="predicted"/>
<dbReference type="PANTHER" id="PTHR32507">
    <property type="entry name" value="NA(+)/H(+) ANTIPORTER 1"/>
    <property type="match status" value="1"/>
</dbReference>
<dbReference type="GO" id="GO:1902600">
    <property type="term" value="P:proton transmembrane transport"/>
    <property type="evidence" value="ECO:0007669"/>
    <property type="project" value="InterPro"/>
</dbReference>